<dbReference type="AlphaFoldDB" id="A0A1X7DAI6"/>
<evidence type="ECO:0000256" key="2">
    <source>
        <dbReference type="SAM" id="Phobius"/>
    </source>
</evidence>
<keyword evidence="2" id="KW-0472">Membrane</keyword>
<sequence>MAPRRCRTRGAARFVGSPTVVGMHDSRHRSTPPHATHSMGSTSGGTPSGGSHSGGPHSDGPQQGGPHAGDPRGEKPSPRGPQSGDPSDGDGARLRFAAVAAALAVLASALVVGDVWSTVAGLVLAIAGIVLGIIALARSRGSSSRVLITVLAVLAIVWGVINALGGGTRLLVWPATQVYQECTERALTLSSTSRCEQQLSDNVWKHFSGAPLETGAPQDDPTATATPEASLVTPTPSASNPAPSGSATPGATSPTSAGPGS</sequence>
<proteinExistence type="predicted"/>
<gene>
    <name evidence="3" type="ORF">SAMN06296028_11046</name>
</gene>
<feature type="region of interest" description="Disordered" evidence="1">
    <location>
        <begin position="1"/>
        <end position="91"/>
    </location>
</feature>
<keyword evidence="2" id="KW-1133">Transmembrane helix</keyword>
<accession>A0A1X7DAI6</accession>
<feature type="transmembrane region" description="Helical" evidence="2">
    <location>
        <begin position="146"/>
        <end position="165"/>
    </location>
</feature>
<keyword evidence="2" id="KW-0812">Transmembrane</keyword>
<feature type="transmembrane region" description="Helical" evidence="2">
    <location>
        <begin position="119"/>
        <end position="137"/>
    </location>
</feature>
<evidence type="ECO:0000313" key="4">
    <source>
        <dbReference type="Proteomes" id="UP000192929"/>
    </source>
</evidence>
<name>A0A1X7DAI6_9MICC</name>
<organism evidence="3 4">
    <name type="scientific">Kocuria marina subsp. indica</name>
    <dbReference type="NCBI Taxonomy" id="1049583"/>
    <lineage>
        <taxon>Bacteria</taxon>
        <taxon>Bacillati</taxon>
        <taxon>Actinomycetota</taxon>
        <taxon>Actinomycetes</taxon>
        <taxon>Micrococcales</taxon>
        <taxon>Micrococcaceae</taxon>
        <taxon>Kocuria</taxon>
    </lineage>
</organism>
<protein>
    <recommendedName>
        <fullName evidence="5">DUF308 domain-containing protein</fullName>
    </recommendedName>
</protein>
<feature type="compositionally biased region" description="Basic residues" evidence="1">
    <location>
        <begin position="1"/>
        <end position="10"/>
    </location>
</feature>
<dbReference type="EMBL" id="FXAC01000010">
    <property type="protein sequence ID" value="SMF11935.1"/>
    <property type="molecule type" value="Genomic_DNA"/>
</dbReference>
<feature type="compositionally biased region" description="Gly residues" evidence="1">
    <location>
        <begin position="42"/>
        <end position="53"/>
    </location>
</feature>
<keyword evidence="4" id="KW-1185">Reference proteome</keyword>
<evidence type="ECO:0000256" key="1">
    <source>
        <dbReference type="SAM" id="MobiDB-lite"/>
    </source>
</evidence>
<evidence type="ECO:0000313" key="3">
    <source>
        <dbReference type="EMBL" id="SMF11935.1"/>
    </source>
</evidence>
<feature type="compositionally biased region" description="Low complexity" evidence="1">
    <location>
        <begin position="233"/>
        <end position="261"/>
    </location>
</feature>
<evidence type="ECO:0008006" key="5">
    <source>
        <dbReference type="Google" id="ProtNLM"/>
    </source>
</evidence>
<reference evidence="4" key="1">
    <citation type="submission" date="2017-04" db="EMBL/GenBank/DDBJ databases">
        <authorList>
            <person name="Varghese N."/>
            <person name="Submissions S."/>
        </authorList>
    </citation>
    <scope>NUCLEOTIDE SEQUENCE [LARGE SCALE GENOMIC DNA]</scope>
    <source>
        <strain evidence="4">NIO-1021</strain>
    </source>
</reference>
<dbReference type="Proteomes" id="UP000192929">
    <property type="component" value="Unassembled WGS sequence"/>
</dbReference>
<feature type="region of interest" description="Disordered" evidence="1">
    <location>
        <begin position="210"/>
        <end position="261"/>
    </location>
</feature>
<feature type="transmembrane region" description="Helical" evidence="2">
    <location>
        <begin position="94"/>
        <end position="113"/>
    </location>
</feature>